<keyword evidence="4" id="KW-1185">Reference proteome</keyword>
<dbReference type="Gene3D" id="2.130.10.30">
    <property type="entry name" value="Regulator of chromosome condensation 1/beta-lactamase-inhibitor protein II"/>
    <property type="match status" value="1"/>
</dbReference>
<protein>
    <submittedName>
        <fullName evidence="3">Uncharacterized protein</fullName>
    </submittedName>
</protein>
<accession>A0A1R2BFQ8</accession>
<dbReference type="PROSITE" id="PS50012">
    <property type="entry name" value="RCC1_3"/>
    <property type="match status" value="1"/>
</dbReference>
<evidence type="ECO:0000313" key="3">
    <source>
        <dbReference type="EMBL" id="OMJ75579.1"/>
    </source>
</evidence>
<dbReference type="Pfam" id="PF00415">
    <property type="entry name" value="RCC1"/>
    <property type="match status" value="1"/>
</dbReference>
<dbReference type="InterPro" id="IPR009091">
    <property type="entry name" value="RCC1/BLIP-II"/>
</dbReference>
<dbReference type="InterPro" id="IPR000408">
    <property type="entry name" value="Reg_chr_condens"/>
</dbReference>
<dbReference type="PANTHER" id="PTHR22870">
    <property type="entry name" value="REGULATOR OF CHROMOSOME CONDENSATION"/>
    <property type="match status" value="1"/>
</dbReference>
<gene>
    <name evidence="3" type="ORF">SteCoe_25233</name>
</gene>
<evidence type="ECO:0000256" key="1">
    <source>
        <dbReference type="ARBA" id="ARBA00022737"/>
    </source>
</evidence>
<dbReference type="AlphaFoldDB" id="A0A1R2BFQ8"/>
<name>A0A1R2BFQ8_9CILI</name>
<evidence type="ECO:0000256" key="2">
    <source>
        <dbReference type="PROSITE-ProRule" id="PRU00235"/>
    </source>
</evidence>
<dbReference type="OrthoDB" id="293881at2759"/>
<keyword evidence="1" id="KW-0677">Repeat</keyword>
<dbReference type="SUPFAM" id="SSF50985">
    <property type="entry name" value="RCC1/BLIP-II"/>
    <property type="match status" value="1"/>
</dbReference>
<dbReference type="InterPro" id="IPR051210">
    <property type="entry name" value="Ub_ligase/GEF_domain"/>
</dbReference>
<sequence>MSNMISIWTGEEDETPKIIQKNPGELLSFNDTCSFIMNGQILAKVSYIPKPQTLKIPICVICCACNSQTSLFVTAEGDVWGSSKEETSRMILGKMVKKDKLVKIEGLSNIIRVSLGNTHAAAINSKGKLFIWGEGEDHQLGEVKTKKQGPTLVKKAEIFTAEQVLCGEKSTLIRTEGGYVYIFGLLGHYEYCKKPCKPKALPYTLNYFEPYFITDMRIGKSFVAVLSLGDIHVFDSCLKPVRLTIYNNDIISIASTEFSLFGLEKNYLYQWIEYKGHKSCGIRNWIVKVYMLEKGYLDCTLISGYGKNIGFMCDDAKGFVGKVIKNNKFLDDAGDANFEEGEVLIRNLKLGNGHMDDNWKGDSKKRAGVVRLTDAINKELRLSFIRLIGKISYKNWVLGENNANSSIDPILFVNKLELILKKKLKLHFSAFQNIFSTKKGKFLAALTKNLTKYLDFTTFSIWKKNCKAKSPYHKSPLRFGILLLNSANSKLLRKIKSSVFILLIRYKPDRLRNKVVLKHLQRIVKAKLGVFFTCIFMYIDGLKVNLLKSILLIKVKKEEKNKCIQLIKCFSTFKNSSSSSASCESRKSSEFSNNNSFRKPKLNLKMISEGDSSVVYYDSSPILEKNLSADQSTKTIKTLNKSREGLFSKTAQKSIF</sequence>
<dbReference type="EMBL" id="MPUH01000682">
    <property type="protein sequence ID" value="OMJ75579.1"/>
    <property type="molecule type" value="Genomic_DNA"/>
</dbReference>
<dbReference type="PANTHER" id="PTHR22870:SF155">
    <property type="entry name" value="E3 UBIQUITIN-PROTEIN LIGASE HERC1-RELATED"/>
    <property type="match status" value="1"/>
</dbReference>
<dbReference type="Proteomes" id="UP000187209">
    <property type="component" value="Unassembled WGS sequence"/>
</dbReference>
<organism evidence="3 4">
    <name type="scientific">Stentor coeruleus</name>
    <dbReference type="NCBI Taxonomy" id="5963"/>
    <lineage>
        <taxon>Eukaryota</taxon>
        <taxon>Sar</taxon>
        <taxon>Alveolata</taxon>
        <taxon>Ciliophora</taxon>
        <taxon>Postciliodesmatophora</taxon>
        <taxon>Heterotrichea</taxon>
        <taxon>Heterotrichida</taxon>
        <taxon>Stentoridae</taxon>
        <taxon>Stentor</taxon>
    </lineage>
</organism>
<reference evidence="3 4" key="1">
    <citation type="submission" date="2016-11" db="EMBL/GenBank/DDBJ databases">
        <title>The macronuclear genome of Stentor coeruleus: a giant cell with tiny introns.</title>
        <authorList>
            <person name="Slabodnick M."/>
            <person name="Ruby J.G."/>
            <person name="Reiff S.B."/>
            <person name="Swart E.C."/>
            <person name="Gosai S."/>
            <person name="Prabakaran S."/>
            <person name="Witkowska E."/>
            <person name="Larue G.E."/>
            <person name="Fisher S."/>
            <person name="Freeman R.M."/>
            <person name="Gunawardena J."/>
            <person name="Chu W."/>
            <person name="Stover N.A."/>
            <person name="Gregory B.D."/>
            <person name="Nowacki M."/>
            <person name="Derisi J."/>
            <person name="Roy S.W."/>
            <person name="Marshall W.F."/>
            <person name="Sood P."/>
        </authorList>
    </citation>
    <scope>NUCLEOTIDE SEQUENCE [LARGE SCALE GENOMIC DNA]</scope>
    <source>
        <strain evidence="3">WM001</strain>
    </source>
</reference>
<feature type="repeat" description="RCC1" evidence="2">
    <location>
        <begin position="127"/>
        <end position="177"/>
    </location>
</feature>
<evidence type="ECO:0000313" key="4">
    <source>
        <dbReference type="Proteomes" id="UP000187209"/>
    </source>
</evidence>
<proteinExistence type="predicted"/>
<comment type="caution">
    <text evidence="3">The sequence shown here is derived from an EMBL/GenBank/DDBJ whole genome shotgun (WGS) entry which is preliminary data.</text>
</comment>